<evidence type="ECO:0000259" key="2">
    <source>
        <dbReference type="Pfam" id="PF04909"/>
    </source>
</evidence>
<name>A0A225NE41_9RHOB</name>
<dbReference type="PANTHER" id="PTHR21240">
    <property type="entry name" value="2-AMINO-3-CARBOXYLMUCONATE-6-SEMIALDEHYDE DECARBOXYLASE"/>
    <property type="match status" value="1"/>
</dbReference>
<comment type="caution">
    <text evidence="3">The sequence shown here is derived from an EMBL/GenBank/DDBJ whole genome shotgun (WGS) entry which is preliminary data.</text>
</comment>
<dbReference type="SUPFAM" id="SSF51556">
    <property type="entry name" value="Metallo-dependent hydrolases"/>
    <property type="match status" value="1"/>
</dbReference>
<organism evidence="3 4">
    <name type="scientific">Marinibacterium profundimaris</name>
    <dbReference type="NCBI Taxonomy" id="1679460"/>
    <lineage>
        <taxon>Bacteria</taxon>
        <taxon>Pseudomonadati</taxon>
        <taxon>Pseudomonadota</taxon>
        <taxon>Alphaproteobacteria</taxon>
        <taxon>Rhodobacterales</taxon>
        <taxon>Paracoccaceae</taxon>
        <taxon>Marinibacterium</taxon>
    </lineage>
</organism>
<dbReference type="GO" id="GO:0019748">
    <property type="term" value="P:secondary metabolic process"/>
    <property type="evidence" value="ECO:0007669"/>
    <property type="project" value="TreeGrafter"/>
</dbReference>
<evidence type="ECO:0000313" key="3">
    <source>
        <dbReference type="EMBL" id="OWU70537.1"/>
    </source>
</evidence>
<dbReference type="GO" id="GO:0016831">
    <property type="term" value="F:carboxy-lyase activity"/>
    <property type="evidence" value="ECO:0007669"/>
    <property type="project" value="InterPro"/>
</dbReference>
<dbReference type="PANTHER" id="PTHR21240:SF28">
    <property type="entry name" value="ISO-OROTATE DECARBOXYLASE (EUROFUNG)"/>
    <property type="match status" value="1"/>
</dbReference>
<protein>
    <recommendedName>
        <fullName evidence="2">Amidohydrolase-related domain-containing protein</fullName>
    </recommendedName>
</protein>
<keyword evidence="4" id="KW-1185">Reference proteome</keyword>
<dbReference type="InterPro" id="IPR032465">
    <property type="entry name" value="ACMSD"/>
</dbReference>
<dbReference type="AlphaFoldDB" id="A0A225NE41"/>
<dbReference type="GO" id="GO:0016787">
    <property type="term" value="F:hydrolase activity"/>
    <property type="evidence" value="ECO:0007669"/>
    <property type="project" value="InterPro"/>
</dbReference>
<feature type="domain" description="Amidohydrolase-related" evidence="2">
    <location>
        <begin position="97"/>
        <end position="370"/>
    </location>
</feature>
<dbReference type="RefSeq" id="WP_088651675.1">
    <property type="nucleotide sequence ID" value="NZ_AQQR01000011.1"/>
</dbReference>
<dbReference type="EMBL" id="AQQR01000011">
    <property type="protein sequence ID" value="OWU70537.1"/>
    <property type="molecule type" value="Genomic_DNA"/>
</dbReference>
<evidence type="ECO:0000313" key="4">
    <source>
        <dbReference type="Proteomes" id="UP000215377"/>
    </source>
</evidence>
<reference evidence="3 4" key="1">
    <citation type="submission" date="2013-04" db="EMBL/GenBank/DDBJ databases">
        <title>Oceanicola sp. 22II1-22F33 Genome Sequencing.</title>
        <authorList>
            <person name="Lai Q."/>
            <person name="Li G."/>
            <person name="Shao Z."/>
        </authorList>
    </citation>
    <scope>NUCLEOTIDE SEQUENCE [LARGE SCALE GENOMIC DNA]</scope>
    <source>
        <strain evidence="3 4">22II1-22F33</strain>
    </source>
</reference>
<dbReference type="GO" id="GO:0005737">
    <property type="term" value="C:cytoplasm"/>
    <property type="evidence" value="ECO:0007669"/>
    <property type="project" value="TreeGrafter"/>
</dbReference>
<dbReference type="OrthoDB" id="1407586at2"/>
<dbReference type="InterPro" id="IPR006680">
    <property type="entry name" value="Amidohydro-rel"/>
</dbReference>
<proteinExistence type="predicted"/>
<dbReference type="InterPro" id="IPR032466">
    <property type="entry name" value="Metal_Hydrolase"/>
</dbReference>
<evidence type="ECO:0000256" key="1">
    <source>
        <dbReference type="ARBA" id="ARBA00023239"/>
    </source>
</evidence>
<dbReference type="Pfam" id="PF04909">
    <property type="entry name" value="Amidohydro_2"/>
    <property type="match status" value="1"/>
</dbReference>
<keyword evidence="1" id="KW-0456">Lyase</keyword>
<accession>A0A225NE41</accession>
<gene>
    <name evidence="3" type="ORF">ATO3_19935</name>
</gene>
<dbReference type="Proteomes" id="UP000215377">
    <property type="component" value="Unassembled WGS sequence"/>
</dbReference>
<dbReference type="Gene3D" id="3.20.20.140">
    <property type="entry name" value="Metal-dependent hydrolases"/>
    <property type="match status" value="1"/>
</dbReference>
<sequence>MAEKPIEIVNCHVHLFNRTHTPQHYPSRLVAPVKRFPGLAGPIAWLVRVLGFPDAAEQILRLRRFHAETEMPTQKSILENLCRHSPDRTRFVVLPMDLSQIGHGAVPVPLRDQHDELARLAADETLGRKVIPFATIDPRADPQAQELWRALNKLHFKGIKIYPRLGFPPDHPALMEHVYPRAEAEGLPIMSHCSRGGVQGRTRYDPADPGTPKPLNAFWADRYTEPHAFDPVLKAFPDLKVCLAHFGGSRDWHAYVNPENPRPPADEHRRDRNWFNQIRWMIESGDYPNLYTDISYTLFDFEENIPFLRHFLTSEGEGADRLRAHVLFGSDYYMTRQEVLSERAVCFRLRNELGEEIFRQIAETNPLRWLTGRPG</sequence>